<feature type="transmembrane region" description="Helical" evidence="9">
    <location>
        <begin position="20"/>
        <end position="41"/>
    </location>
</feature>
<name>A0ABN6U4X4_9NOCA</name>
<dbReference type="Proteomes" id="UP001317870">
    <property type="component" value="Chromosome"/>
</dbReference>
<reference evidence="10 11" key="1">
    <citation type="submission" date="2022-11" db="EMBL/GenBank/DDBJ databases">
        <title>Genome Sequencing of Nocardia sp. ON39_IFM12276 and assembly.</title>
        <authorList>
            <person name="Shimojima M."/>
            <person name="Toyokawa M."/>
            <person name="Uesaka K."/>
        </authorList>
    </citation>
    <scope>NUCLEOTIDE SEQUENCE [LARGE SCALE GENOMIC DNA]</scope>
    <source>
        <strain evidence="10 11">IFM 12276</strain>
    </source>
</reference>
<evidence type="ECO:0000256" key="4">
    <source>
        <dbReference type="ARBA" id="ARBA00022692"/>
    </source>
</evidence>
<comment type="similarity">
    <text evidence="7">Belongs to the glycosyltransferase 87 family.</text>
</comment>
<feature type="transmembrane region" description="Helical" evidence="9">
    <location>
        <begin position="461"/>
        <end position="477"/>
    </location>
</feature>
<organism evidence="10 11">
    <name type="scientific">Nocardia sputorum</name>
    <dbReference type="NCBI Taxonomy" id="2984338"/>
    <lineage>
        <taxon>Bacteria</taxon>
        <taxon>Bacillati</taxon>
        <taxon>Actinomycetota</taxon>
        <taxon>Actinomycetes</taxon>
        <taxon>Mycobacteriales</taxon>
        <taxon>Nocardiaceae</taxon>
        <taxon>Nocardia</taxon>
    </lineage>
</organism>
<evidence type="ECO:0000256" key="3">
    <source>
        <dbReference type="ARBA" id="ARBA00022679"/>
    </source>
</evidence>
<feature type="transmembrane region" description="Helical" evidence="9">
    <location>
        <begin position="268"/>
        <end position="293"/>
    </location>
</feature>
<keyword evidence="5 9" id="KW-1133">Transmembrane helix</keyword>
<dbReference type="InterPro" id="IPR018584">
    <property type="entry name" value="GT87"/>
</dbReference>
<evidence type="ECO:0000256" key="6">
    <source>
        <dbReference type="ARBA" id="ARBA00023136"/>
    </source>
</evidence>
<evidence type="ECO:0000256" key="2">
    <source>
        <dbReference type="ARBA" id="ARBA00022475"/>
    </source>
</evidence>
<keyword evidence="2" id="KW-1003">Cell membrane</keyword>
<feature type="transmembrane region" description="Helical" evidence="9">
    <location>
        <begin position="300"/>
        <end position="320"/>
    </location>
</feature>
<evidence type="ECO:0000313" key="11">
    <source>
        <dbReference type="Proteomes" id="UP001317870"/>
    </source>
</evidence>
<feature type="transmembrane region" description="Helical" evidence="9">
    <location>
        <begin position="198"/>
        <end position="216"/>
    </location>
</feature>
<dbReference type="Pfam" id="PF09594">
    <property type="entry name" value="GT87"/>
    <property type="match status" value="1"/>
</dbReference>
<evidence type="ECO:0000256" key="7">
    <source>
        <dbReference type="ARBA" id="ARBA00024033"/>
    </source>
</evidence>
<evidence type="ECO:0000256" key="5">
    <source>
        <dbReference type="ARBA" id="ARBA00022989"/>
    </source>
</evidence>
<sequence>MQMISRTWTRFRGSLDYFAAMYAVFVVGILVPVVMIALSLTGLPGPVTAVLGIACAAVLFVLFVPTVPEEWRQVMRGKPIVVRVLWSVVILLVVAVLARLTQFILDADNVDASLSADDDFLVKKTHLSGYVSGALMAEHDPAGLYDRHRYESPQADSVLPAVTPQDRDAYLYPPPFLLLPRLLLLFSHDFATLRALYYSLYVAIVLVAMFAIARWIGGRQGGVLAALTPVVWLSLPTLATLQIGNIHVLVLYVGGAGAMVLFQLRRNIFGGAALAFAIIAKVSPAILLVYLLVQRRWRPAVWTAVFGGLYSLATLAIFGWEPWRQFLSDGTWQRLASGEFHQFVLVERANQLVNYSPFGLPYKANIMGWDIGDPVGPARVITNVYTLLLLILVAVTAIRIHRRLSAGAEGPRVRAEQLAIWLAVLTLASFRAPFGPWVYIAVGAVWMLAVYAGLMRGGKRTVALLTVAWLIIAVYNENVYFTLVAQTVIYVACFVVAWRASAGTEPEPAPPQEDTPRTERVGAA</sequence>
<feature type="transmembrane region" description="Helical" evidence="9">
    <location>
        <begin position="413"/>
        <end position="430"/>
    </location>
</feature>
<feature type="region of interest" description="Disordered" evidence="8">
    <location>
        <begin position="503"/>
        <end position="524"/>
    </location>
</feature>
<feature type="transmembrane region" description="Helical" evidence="9">
    <location>
        <begin position="380"/>
        <end position="401"/>
    </location>
</feature>
<accession>A0ABN6U4X4</accession>
<gene>
    <name evidence="10" type="ORF">IFM12276_32180</name>
</gene>
<comment type="subcellular location">
    <subcellularLocation>
        <location evidence="1">Cell membrane</location>
        <topology evidence="1">Multi-pass membrane protein</topology>
    </subcellularLocation>
</comment>
<keyword evidence="3" id="KW-0808">Transferase</keyword>
<feature type="transmembrane region" description="Helical" evidence="9">
    <location>
        <begin position="47"/>
        <end position="68"/>
    </location>
</feature>
<protein>
    <recommendedName>
        <fullName evidence="12">DUF2029 domain-containing protein</fullName>
    </recommendedName>
</protein>
<dbReference type="EMBL" id="AP026978">
    <property type="protein sequence ID" value="BDU00190.1"/>
    <property type="molecule type" value="Genomic_DNA"/>
</dbReference>
<evidence type="ECO:0000313" key="10">
    <source>
        <dbReference type="EMBL" id="BDU00190.1"/>
    </source>
</evidence>
<keyword evidence="6 9" id="KW-0472">Membrane</keyword>
<keyword evidence="4 9" id="KW-0812">Transmembrane</keyword>
<feature type="transmembrane region" description="Helical" evidence="9">
    <location>
        <begin position="483"/>
        <end position="500"/>
    </location>
</feature>
<evidence type="ECO:0000256" key="1">
    <source>
        <dbReference type="ARBA" id="ARBA00004651"/>
    </source>
</evidence>
<feature type="transmembrane region" description="Helical" evidence="9">
    <location>
        <begin position="80"/>
        <end position="105"/>
    </location>
</feature>
<evidence type="ECO:0000256" key="8">
    <source>
        <dbReference type="SAM" id="MobiDB-lite"/>
    </source>
</evidence>
<evidence type="ECO:0000256" key="9">
    <source>
        <dbReference type="SAM" id="Phobius"/>
    </source>
</evidence>
<feature type="compositionally biased region" description="Basic and acidic residues" evidence="8">
    <location>
        <begin position="514"/>
        <end position="524"/>
    </location>
</feature>
<keyword evidence="11" id="KW-1185">Reference proteome</keyword>
<evidence type="ECO:0008006" key="12">
    <source>
        <dbReference type="Google" id="ProtNLM"/>
    </source>
</evidence>
<proteinExistence type="inferred from homology"/>